<evidence type="ECO:0000256" key="4">
    <source>
        <dbReference type="ARBA" id="ARBA00022741"/>
    </source>
</evidence>
<comment type="caution">
    <text evidence="14">The sequence shown here is derived from an EMBL/GenBank/DDBJ whole genome shotgun (WGS) entry which is preliminary data.</text>
</comment>
<name>A0A9J6QRX8_9FIRM</name>
<evidence type="ECO:0000256" key="8">
    <source>
        <dbReference type="HAMAP-Rule" id="MF_00377"/>
    </source>
</evidence>
<gene>
    <name evidence="8 14" type="primary">dnaA</name>
    <name evidence="14" type="ORF">OBO34_02940</name>
</gene>
<evidence type="ECO:0000256" key="2">
    <source>
        <dbReference type="ARBA" id="ARBA00022490"/>
    </source>
</evidence>
<dbReference type="Pfam" id="PF11638">
    <property type="entry name" value="DnaA_N"/>
    <property type="match status" value="1"/>
</dbReference>
<dbReference type="Pfam" id="PF00308">
    <property type="entry name" value="Bac_DnaA"/>
    <property type="match status" value="1"/>
</dbReference>
<comment type="caution">
    <text evidence="8">Lacks conserved residue(s) required for the propagation of feature annotation.</text>
</comment>
<dbReference type="InterPro" id="IPR027417">
    <property type="entry name" value="P-loop_NTPase"/>
</dbReference>
<dbReference type="PANTHER" id="PTHR30050">
    <property type="entry name" value="CHROMOSOMAL REPLICATION INITIATOR PROTEIN DNAA"/>
    <property type="match status" value="1"/>
</dbReference>
<evidence type="ECO:0000256" key="10">
    <source>
        <dbReference type="RuleBase" id="RU000577"/>
    </source>
</evidence>
<feature type="domain" description="AAA+ ATPase" evidence="12">
    <location>
        <begin position="142"/>
        <end position="295"/>
    </location>
</feature>
<dbReference type="Gene3D" id="3.40.50.300">
    <property type="entry name" value="P-loop containing nucleotide triphosphate hydrolases"/>
    <property type="match status" value="1"/>
</dbReference>
<reference evidence="14" key="1">
    <citation type="submission" date="2022-09" db="EMBL/GenBank/DDBJ databases">
        <title>Culturomic study of gut microbiota in children with autism spectrum disorder.</title>
        <authorList>
            <person name="Efimov B.A."/>
            <person name="Chaplin A.V."/>
            <person name="Sokolova S.R."/>
            <person name="Pikina A.P."/>
            <person name="Korzhanova M."/>
            <person name="Belova V."/>
            <person name="Korostin D."/>
        </authorList>
    </citation>
    <scope>NUCLEOTIDE SEQUENCE</scope>
    <source>
        <strain evidence="14">ASD5510</strain>
    </source>
</reference>
<evidence type="ECO:0000256" key="5">
    <source>
        <dbReference type="ARBA" id="ARBA00022840"/>
    </source>
</evidence>
<dbReference type="NCBIfam" id="TIGR00362">
    <property type="entry name" value="DnaA"/>
    <property type="match status" value="1"/>
</dbReference>
<dbReference type="GO" id="GO:0005524">
    <property type="term" value="F:ATP binding"/>
    <property type="evidence" value="ECO:0007669"/>
    <property type="project" value="UniProtKB-UniRule"/>
</dbReference>
<keyword evidence="3 8" id="KW-0235">DNA replication</keyword>
<evidence type="ECO:0000256" key="11">
    <source>
        <dbReference type="RuleBase" id="RU004227"/>
    </source>
</evidence>
<keyword evidence="7 8" id="KW-0238">DNA-binding</keyword>
<keyword evidence="4 8" id="KW-0547">Nucleotide-binding</keyword>
<proteinExistence type="inferred from homology"/>
<dbReference type="GO" id="GO:0005737">
    <property type="term" value="C:cytoplasm"/>
    <property type="evidence" value="ECO:0007669"/>
    <property type="project" value="UniProtKB-SubCell"/>
</dbReference>
<comment type="function">
    <text evidence="8 10">Plays an essential role in the initiation and regulation of chromosomal replication. ATP-DnaA binds to the origin of replication (oriC) to initiate formation of the DNA replication initiation complex once per cell cycle. Binds the DnaA box (a 9 base pair repeat at the origin) and separates the double-stranded (ds)DNA. Forms a right-handed helical filament on oriC DNA; dsDNA binds to the exterior of the filament while single-stranded (ss)DNA is stabiized in the filament's interior. The ATP-DnaA-oriC complex binds and stabilizes one strand of the AT-rich DNA unwinding element (DUE), permitting loading of DNA polymerase. After initiation quickly degrades to an ADP-DnaA complex that is not apt for DNA replication. Binds acidic phospholipids.</text>
</comment>
<feature type="binding site" evidence="8">
    <location>
        <position position="156"/>
    </location>
    <ligand>
        <name>ATP</name>
        <dbReference type="ChEBI" id="CHEBI:30616"/>
    </ligand>
</feature>
<feature type="binding site" evidence="8">
    <location>
        <position position="157"/>
    </location>
    <ligand>
        <name>ATP</name>
        <dbReference type="ChEBI" id="CHEBI:30616"/>
    </ligand>
</feature>
<dbReference type="FunFam" id="3.40.50.300:FF:000150">
    <property type="entry name" value="Chromosomal replication initiator protein DnaA"/>
    <property type="match status" value="1"/>
</dbReference>
<evidence type="ECO:0000313" key="14">
    <source>
        <dbReference type="EMBL" id="MCU7377307.1"/>
    </source>
</evidence>
<keyword evidence="2 8" id="KW-0963">Cytoplasm</keyword>
<accession>A0A9J6QRX8</accession>
<sequence>MKDMNAIWEEMLRLFELELTGVSYRTWFLPLIPKEINEELKLFYLETPDSFSQRVLETRYIENLQKKAETVIKEPYRVVIQLKPDESEDEIEEKKIKENPKKILKDEFYFNPRYNFENFVVGNNNKYAHAAALAVADAPSMAYNPLFIYGGSGLGKTHLMHAIGHYIMENHPEKKVLYVSSEMFTNELIKSLEDRKRIRAFKQKYRNIDVLLIDDIQFIEGKEATQEEFFHTFNTLYDLNKQIIISSDRAPNKLVNLEDRLTSRFQWNMIADIQPPDYETRVAILRKKAELENVDLDDDLFEVIGLIAEKIKFNIRELEGAFTRITSFSTLLNEKITVKFARNILKDILSASDFNISCESIKKTVCKKFNIKIADIESAKRTRNLAYPRQIAMYLCRELTETSLPKVGEAFGGRDHTTVIHAYEKIAAEVKTSQETADIIDELKDELNGK</sequence>
<feature type="domain" description="Chromosomal replication initiator DnaA C-terminal" evidence="13">
    <location>
        <begin position="357"/>
        <end position="426"/>
    </location>
</feature>
<dbReference type="HAMAP" id="MF_00377">
    <property type="entry name" value="DnaA_bact"/>
    <property type="match status" value="1"/>
</dbReference>
<dbReference type="Gene3D" id="3.30.300.180">
    <property type="match status" value="1"/>
</dbReference>
<evidence type="ECO:0000256" key="6">
    <source>
        <dbReference type="ARBA" id="ARBA00023121"/>
    </source>
</evidence>
<evidence type="ECO:0000259" key="12">
    <source>
        <dbReference type="SMART" id="SM00382"/>
    </source>
</evidence>
<dbReference type="InterPro" id="IPR013159">
    <property type="entry name" value="DnaA_C"/>
</dbReference>
<feature type="region of interest" description="Domain IV, binds dsDNA" evidence="8">
    <location>
        <begin position="330"/>
        <end position="450"/>
    </location>
</feature>
<feature type="binding site" evidence="8">
    <location>
        <position position="153"/>
    </location>
    <ligand>
        <name>ATP</name>
        <dbReference type="ChEBI" id="CHEBI:30616"/>
    </ligand>
</feature>
<evidence type="ECO:0000313" key="15">
    <source>
        <dbReference type="Proteomes" id="UP001065549"/>
    </source>
</evidence>
<dbReference type="GO" id="GO:0003688">
    <property type="term" value="F:DNA replication origin binding"/>
    <property type="evidence" value="ECO:0007669"/>
    <property type="project" value="UniProtKB-UniRule"/>
</dbReference>
<comment type="domain">
    <text evidence="8">Domain I is involved in oligomerization and binding regulators, domain II is flexibile and of varying length in different bacteria, domain III forms the AAA+ region, while domain IV binds dsDNA.</text>
</comment>
<dbReference type="GO" id="GO:0005886">
    <property type="term" value="C:plasma membrane"/>
    <property type="evidence" value="ECO:0007669"/>
    <property type="project" value="TreeGrafter"/>
</dbReference>
<dbReference type="SUPFAM" id="SSF52540">
    <property type="entry name" value="P-loop containing nucleoside triphosphate hydrolases"/>
    <property type="match status" value="1"/>
</dbReference>
<evidence type="ECO:0000256" key="3">
    <source>
        <dbReference type="ARBA" id="ARBA00022705"/>
    </source>
</evidence>
<dbReference type="SUPFAM" id="SSF48295">
    <property type="entry name" value="TrpR-like"/>
    <property type="match status" value="1"/>
</dbReference>
<dbReference type="InterPro" id="IPR003593">
    <property type="entry name" value="AAA+_ATPase"/>
</dbReference>
<dbReference type="Gene3D" id="1.10.1750.10">
    <property type="match status" value="1"/>
</dbReference>
<dbReference type="InterPro" id="IPR020591">
    <property type="entry name" value="Chromosome_initiator_DnaA-like"/>
</dbReference>
<comment type="subcellular location">
    <subcellularLocation>
        <location evidence="8">Cytoplasm</location>
    </subcellularLocation>
</comment>
<dbReference type="PANTHER" id="PTHR30050:SF2">
    <property type="entry name" value="CHROMOSOMAL REPLICATION INITIATOR PROTEIN DNAA"/>
    <property type="match status" value="1"/>
</dbReference>
<dbReference type="InterPro" id="IPR024633">
    <property type="entry name" value="DnaA_N_dom"/>
</dbReference>
<feature type="region of interest" description="Domain I, interacts with DnaA modulators" evidence="8">
    <location>
        <begin position="1"/>
        <end position="93"/>
    </location>
</feature>
<dbReference type="InterPro" id="IPR001957">
    <property type="entry name" value="Chromosome_initiator_DnaA"/>
</dbReference>
<evidence type="ECO:0000256" key="1">
    <source>
        <dbReference type="ARBA" id="ARBA00006583"/>
    </source>
</evidence>
<dbReference type="CDD" id="cd00009">
    <property type="entry name" value="AAA"/>
    <property type="match status" value="1"/>
</dbReference>
<evidence type="ECO:0000259" key="13">
    <source>
        <dbReference type="SMART" id="SM00760"/>
    </source>
</evidence>
<keyword evidence="5 8" id="KW-0067">ATP-binding</keyword>
<keyword evidence="15" id="KW-1185">Reference proteome</keyword>
<dbReference type="EMBL" id="JAOSHN010000001">
    <property type="protein sequence ID" value="MCU7377307.1"/>
    <property type="molecule type" value="Genomic_DNA"/>
</dbReference>
<dbReference type="GO" id="GO:0008289">
    <property type="term" value="F:lipid binding"/>
    <property type="evidence" value="ECO:0007669"/>
    <property type="project" value="UniProtKB-KW"/>
</dbReference>
<evidence type="ECO:0000256" key="9">
    <source>
        <dbReference type="NCBIfam" id="TIGR00362"/>
    </source>
</evidence>
<keyword evidence="6 8" id="KW-0446">Lipid-binding</keyword>
<dbReference type="AlphaFoldDB" id="A0A9J6QRX8"/>
<dbReference type="SMART" id="SM00760">
    <property type="entry name" value="Bac_DnaA_C"/>
    <property type="match status" value="1"/>
</dbReference>
<dbReference type="Gene3D" id="1.10.8.60">
    <property type="match status" value="1"/>
</dbReference>
<protein>
    <recommendedName>
        <fullName evidence="8 9">Chromosomal replication initiator protein DnaA</fullName>
    </recommendedName>
</protein>
<dbReference type="InterPro" id="IPR010921">
    <property type="entry name" value="Trp_repressor/repl_initiator"/>
</dbReference>
<dbReference type="Pfam" id="PF08299">
    <property type="entry name" value="Bac_DnaA_C"/>
    <property type="match status" value="1"/>
</dbReference>
<feature type="binding site" evidence="8">
    <location>
        <position position="155"/>
    </location>
    <ligand>
        <name>ATP</name>
        <dbReference type="ChEBI" id="CHEBI:30616"/>
    </ligand>
</feature>
<dbReference type="InterPro" id="IPR013317">
    <property type="entry name" value="DnaA_dom"/>
</dbReference>
<comment type="similarity">
    <text evidence="1 8 11">Belongs to the DnaA family.</text>
</comment>
<dbReference type="SMART" id="SM00382">
    <property type="entry name" value="AAA"/>
    <property type="match status" value="1"/>
</dbReference>
<comment type="subunit">
    <text evidence="8">Oligomerizes as a right-handed, spiral filament on DNA at oriC.</text>
</comment>
<dbReference type="GO" id="GO:0006275">
    <property type="term" value="P:regulation of DNA replication"/>
    <property type="evidence" value="ECO:0007669"/>
    <property type="project" value="UniProtKB-UniRule"/>
</dbReference>
<organism evidence="14 15">
    <name type="scientific">Hominibacterium faecale</name>
    <dbReference type="NCBI Taxonomy" id="2839743"/>
    <lineage>
        <taxon>Bacteria</taxon>
        <taxon>Bacillati</taxon>
        <taxon>Bacillota</taxon>
        <taxon>Clostridia</taxon>
        <taxon>Peptostreptococcales</taxon>
        <taxon>Anaerovoracaceae</taxon>
        <taxon>Hominibacterium</taxon>
    </lineage>
</organism>
<dbReference type="InterPro" id="IPR038454">
    <property type="entry name" value="DnaA_N_sf"/>
</dbReference>
<dbReference type="GO" id="GO:0006270">
    <property type="term" value="P:DNA replication initiation"/>
    <property type="evidence" value="ECO:0007669"/>
    <property type="project" value="UniProtKB-UniRule"/>
</dbReference>
<dbReference type="CDD" id="cd06571">
    <property type="entry name" value="Bac_DnaA_C"/>
    <property type="match status" value="1"/>
</dbReference>
<evidence type="ECO:0000256" key="7">
    <source>
        <dbReference type="ARBA" id="ARBA00023125"/>
    </source>
</evidence>
<dbReference type="PRINTS" id="PR00051">
    <property type="entry name" value="DNAA"/>
</dbReference>
<dbReference type="Proteomes" id="UP001065549">
    <property type="component" value="Unassembled WGS sequence"/>
</dbReference>